<evidence type="ECO:0000256" key="2">
    <source>
        <dbReference type="ARBA" id="ARBA00006012"/>
    </source>
</evidence>
<dbReference type="Pfam" id="PF00005">
    <property type="entry name" value="ABC_tran"/>
    <property type="match status" value="2"/>
</dbReference>
<evidence type="ECO:0000259" key="12">
    <source>
        <dbReference type="PROSITE" id="PS50893"/>
    </source>
</evidence>
<evidence type="ECO:0000256" key="5">
    <source>
        <dbReference type="ARBA" id="ARBA00022737"/>
    </source>
</evidence>
<reference evidence="13 14" key="1">
    <citation type="journal article" date="2021" name="Plant Biotechnol. J.">
        <title>Multi-omics assisted identification of the key and species-specific regulatory components of drought-tolerant mechanisms in Gossypium stocksii.</title>
        <authorList>
            <person name="Yu D."/>
            <person name="Ke L."/>
            <person name="Zhang D."/>
            <person name="Wu Y."/>
            <person name="Sun Y."/>
            <person name="Mei J."/>
            <person name="Sun J."/>
            <person name="Sun Y."/>
        </authorList>
    </citation>
    <scope>NUCLEOTIDE SEQUENCE [LARGE SCALE GENOMIC DNA]</scope>
    <source>
        <strain evidence="14">cv. E1</strain>
        <tissue evidence="13">Leaf</tissue>
    </source>
</reference>
<evidence type="ECO:0000313" key="13">
    <source>
        <dbReference type="EMBL" id="KAH1130256.1"/>
    </source>
</evidence>
<dbReference type="FunFam" id="3.40.50.300:FF:000059">
    <property type="entry name" value="ABC transporter G family member 40"/>
    <property type="match status" value="1"/>
</dbReference>
<feature type="region of interest" description="Disordered" evidence="10">
    <location>
        <begin position="1"/>
        <end position="42"/>
    </location>
</feature>
<dbReference type="EMBL" id="JAIQCV010000001">
    <property type="protein sequence ID" value="KAH1130256.1"/>
    <property type="molecule type" value="Genomic_DNA"/>
</dbReference>
<dbReference type="OrthoDB" id="66620at2759"/>
<feature type="compositionally biased region" description="Acidic residues" evidence="10">
    <location>
        <begin position="32"/>
        <end position="42"/>
    </location>
</feature>
<evidence type="ECO:0000256" key="11">
    <source>
        <dbReference type="SAM" id="Phobius"/>
    </source>
</evidence>
<dbReference type="Pfam" id="PF08370">
    <property type="entry name" value="PDR_assoc"/>
    <property type="match status" value="1"/>
</dbReference>
<dbReference type="InterPro" id="IPR017871">
    <property type="entry name" value="ABC_transporter-like_CS"/>
</dbReference>
<evidence type="ECO:0000256" key="7">
    <source>
        <dbReference type="ARBA" id="ARBA00022840"/>
    </source>
</evidence>
<dbReference type="SUPFAM" id="SSF52540">
    <property type="entry name" value="P-loop containing nucleoside triphosphate hydrolases"/>
    <property type="match status" value="2"/>
</dbReference>
<feature type="transmembrane region" description="Helical" evidence="11">
    <location>
        <begin position="667"/>
        <end position="688"/>
    </location>
</feature>
<feature type="transmembrane region" description="Helical" evidence="11">
    <location>
        <begin position="549"/>
        <end position="572"/>
    </location>
</feature>
<feature type="domain" description="ABC transporter" evidence="12">
    <location>
        <begin position="180"/>
        <end position="453"/>
    </location>
</feature>
<dbReference type="GO" id="GO:0005524">
    <property type="term" value="F:ATP binding"/>
    <property type="evidence" value="ECO:0007669"/>
    <property type="project" value="UniProtKB-KW"/>
</dbReference>
<dbReference type="Gene3D" id="3.40.50.300">
    <property type="entry name" value="P-loop containing nucleotide triphosphate hydrolases"/>
    <property type="match status" value="2"/>
</dbReference>
<dbReference type="InterPro" id="IPR013525">
    <property type="entry name" value="ABC2_TM"/>
</dbReference>
<feature type="transmembrane region" description="Helical" evidence="11">
    <location>
        <begin position="1312"/>
        <end position="1328"/>
    </location>
</feature>
<evidence type="ECO:0000256" key="8">
    <source>
        <dbReference type="ARBA" id="ARBA00022989"/>
    </source>
</evidence>
<dbReference type="GO" id="GO:0005886">
    <property type="term" value="C:plasma membrane"/>
    <property type="evidence" value="ECO:0007669"/>
    <property type="project" value="UniProtKB-ARBA"/>
</dbReference>
<gene>
    <name evidence="13" type="ORF">J1N35_001634</name>
</gene>
<dbReference type="Pfam" id="PF19055">
    <property type="entry name" value="ABC2_membrane_7"/>
    <property type="match status" value="1"/>
</dbReference>
<dbReference type="PROSITE" id="PS50893">
    <property type="entry name" value="ABC_TRANSPORTER_2"/>
    <property type="match status" value="2"/>
</dbReference>
<dbReference type="SMART" id="SM00382">
    <property type="entry name" value="AAA"/>
    <property type="match status" value="2"/>
</dbReference>
<keyword evidence="5" id="KW-0677">Repeat</keyword>
<keyword evidence="6" id="KW-0547">Nucleotide-binding</keyword>
<dbReference type="CDD" id="cd03232">
    <property type="entry name" value="ABCG_PDR_domain2"/>
    <property type="match status" value="1"/>
</dbReference>
<feature type="compositionally biased region" description="Basic and acidic residues" evidence="10">
    <location>
        <begin position="1"/>
        <end position="13"/>
    </location>
</feature>
<evidence type="ECO:0000256" key="10">
    <source>
        <dbReference type="SAM" id="MobiDB-lite"/>
    </source>
</evidence>
<comment type="subcellular location">
    <subcellularLocation>
        <location evidence="1">Membrane</location>
        <topology evidence="1">Multi-pass membrane protein</topology>
    </subcellularLocation>
</comment>
<dbReference type="FunFam" id="3.40.50.300:FF:000179">
    <property type="entry name" value="ABC transporter G family member 34"/>
    <property type="match status" value="1"/>
</dbReference>
<dbReference type="InterPro" id="IPR034001">
    <property type="entry name" value="ABCG_PDR_1"/>
</dbReference>
<name>A0A9D3WJW1_9ROSI</name>
<dbReference type="Proteomes" id="UP000828251">
    <property type="component" value="Unassembled WGS sequence"/>
</dbReference>
<protein>
    <recommendedName>
        <fullName evidence="12">ABC transporter domain-containing protein</fullName>
    </recommendedName>
</protein>
<keyword evidence="9 11" id="KW-0472">Membrane</keyword>
<dbReference type="CDD" id="cd03233">
    <property type="entry name" value="ABCG_PDR_domain1"/>
    <property type="match status" value="1"/>
</dbReference>
<sequence>MEKNVVEATELEKNMAMGSSTSFQDLRKRSDDDDDDEDDDVGDDEVELQWAAIERLPTFKRIRTSLFDQKLLNAGKDEALGKKVIDVTRLGALERRVFIDHLITTIDKDNLKLLKKLKERMARQEIKTSQATFRNSVGLELPTTDVRFKNLNVEAECKVVHGKPHIPTLWNTITNIFSAIKNVNRCMSQPNKIKILNDVSGIINPSRMTLLLGLPGCGKTTFLQTLAGKHDPSLKVSGEISYNGYKLSEFVPQKTSAYINQYDLHISDMTVRETIDFSARCQGIGSRADILKELSRREKFLGIMPEPDLDTYMKAISVEGLKRTLQTDYILKILGLDICGDTIVGDAMSRGISGGEKKRLTIGEMMVGPTKAFFMDEISTGLDSSTTFQIVTCLHQLAHIIGATILISFLQPTPETFDLFDDIILMDEGKIVYNGPKSDVQEFFEYCGFKCPPRKGLADFLLEVLSPKDQAQYWLHRDRPHSYVSTDKFIAAFKEFHAGQRINEELYAPFKITEDHKNALSFNIYCFEKWELFKACLTREWLLTKRNSFLYMFRSAQLVSLSLIVVTLFIRTQMKIDEFHARKYMACLFFGLLRILTSGVPELALTNSRLGIFYKQRDLYFYPAWAYSIPSAILRIPFSFLDTFIWTSLIYFGVGYSPEPERFFRQLFIQFLLHQVATSIFRLIAVVIQTPPVAAIFCQFTVMATLLFSGFIVPLPSMPSWIKWCFWISPLSYTDIGISVNEFLSPRWQKVSSLNETLGHRALLKRGLNFNKSYYWISVSTLIGMWALVNIGFTLALSYSKPPGTGRSRAIVSHKRFSYLKRREDFSNSMQDDQLQGAHTTTEVTRMVLPFVPVTLSFDNVHYFVDTPKKFQVPNKKLHLLQDISGAFRPGVLTALMGASGAGKTTLMDVLSGRKTGGYIEGDIRVGGYPKVREAYARVFGYCEQTDVHSPQITVKESVMYSAWLRLPAEIPKHIRLEFVKEVLQLIELDEIKDALVGTCGVSGITTEQRKRLTIAVELVSNPSIIFMDEPTTGLDVRAAVVVMRVVKNIVSTKRTIVCTIHQPSIDIFEAFNEIILMKRGGQIIYFGELGQNSCNLIEYFEGIPGVSKIKENYNPATWMLEVTNPSVEAELGVNFAHLYKESHLYQRNKKLVNELKVPTQGSEELRFTTHFSQNRWEQFKTCLWKQHLSYWRNPTYNLGRLVLAMVSSLLYGALLWNKGQKVDTDQDLFNIMGSVYIFMISIGASNLLSILPIVTSQRTIMYRERFAGMYPSKAHSLAQVIIEIPYIFLEATLFLIISYPAVNLYESAYKVSWYFYDIFCTLLNYKYMGMAIASLSSTYQMASICGSFCITVVNLFSGFLIPQPMLPKWWVWFYWIIPTSWTLRGLLTSQYGDINREIIAFGKRKTIIAFLESHYGFKHEDLLLTAILLLAYPIFFAFIFTYFTAKINFQRR</sequence>
<dbReference type="InterPro" id="IPR003593">
    <property type="entry name" value="AAA+_ATPase"/>
</dbReference>
<feature type="transmembrane region" description="Helical" evidence="11">
    <location>
        <begin position="1237"/>
        <end position="1256"/>
    </location>
</feature>
<keyword evidence="4 11" id="KW-0812">Transmembrane</keyword>
<keyword evidence="7" id="KW-0067">ATP-binding</keyword>
<dbReference type="PANTHER" id="PTHR19241">
    <property type="entry name" value="ATP-BINDING CASSETTE TRANSPORTER"/>
    <property type="match status" value="1"/>
</dbReference>
<proteinExistence type="inferred from homology"/>
<evidence type="ECO:0000256" key="1">
    <source>
        <dbReference type="ARBA" id="ARBA00004141"/>
    </source>
</evidence>
<dbReference type="InterPro" id="IPR043926">
    <property type="entry name" value="ABCG_dom"/>
</dbReference>
<keyword evidence="8 11" id="KW-1133">Transmembrane helix</keyword>
<feature type="transmembrane region" description="Helical" evidence="11">
    <location>
        <begin position="1340"/>
        <end position="1362"/>
    </location>
</feature>
<evidence type="ECO:0000256" key="4">
    <source>
        <dbReference type="ARBA" id="ARBA00022692"/>
    </source>
</evidence>
<comment type="caution">
    <text evidence="13">The sequence shown here is derived from an EMBL/GenBank/DDBJ whole genome shotgun (WGS) entry which is preliminary data.</text>
</comment>
<feature type="domain" description="ABC transporter" evidence="12">
    <location>
        <begin position="856"/>
        <end position="1106"/>
    </location>
</feature>
<dbReference type="GO" id="GO:0016887">
    <property type="term" value="F:ATP hydrolysis activity"/>
    <property type="evidence" value="ECO:0007669"/>
    <property type="project" value="InterPro"/>
</dbReference>
<feature type="transmembrane region" description="Helical" evidence="11">
    <location>
        <begin position="584"/>
        <end position="605"/>
    </location>
</feature>
<evidence type="ECO:0000256" key="9">
    <source>
        <dbReference type="ARBA" id="ARBA00023136"/>
    </source>
</evidence>
<feature type="transmembrane region" description="Helical" evidence="11">
    <location>
        <begin position="774"/>
        <end position="799"/>
    </location>
</feature>
<feature type="transmembrane region" description="Helical" evidence="11">
    <location>
        <begin position="625"/>
        <end position="655"/>
    </location>
</feature>
<evidence type="ECO:0000313" key="14">
    <source>
        <dbReference type="Proteomes" id="UP000828251"/>
    </source>
</evidence>
<keyword evidence="14" id="KW-1185">Reference proteome</keyword>
<evidence type="ECO:0000256" key="6">
    <source>
        <dbReference type="ARBA" id="ARBA00022741"/>
    </source>
</evidence>
<accession>A0A9D3WJW1</accession>
<organism evidence="13 14">
    <name type="scientific">Gossypium stocksii</name>
    <dbReference type="NCBI Taxonomy" id="47602"/>
    <lineage>
        <taxon>Eukaryota</taxon>
        <taxon>Viridiplantae</taxon>
        <taxon>Streptophyta</taxon>
        <taxon>Embryophyta</taxon>
        <taxon>Tracheophyta</taxon>
        <taxon>Spermatophyta</taxon>
        <taxon>Magnoliopsida</taxon>
        <taxon>eudicotyledons</taxon>
        <taxon>Gunneridae</taxon>
        <taxon>Pentapetalae</taxon>
        <taxon>rosids</taxon>
        <taxon>malvids</taxon>
        <taxon>Malvales</taxon>
        <taxon>Malvaceae</taxon>
        <taxon>Malvoideae</taxon>
        <taxon>Gossypium</taxon>
    </lineage>
</organism>
<dbReference type="InterPro" id="IPR034003">
    <property type="entry name" value="ABCG_PDR_2"/>
</dbReference>
<evidence type="ECO:0000256" key="3">
    <source>
        <dbReference type="ARBA" id="ARBA00022448"/>
    </source>
</evidence>
<dbReference type="InterPro" id="IPR027417">
    <property type="entry name" value="P-loop_NTPase"/>
</dbReference>
<feature type="transmembrane region" description="Helical" evidence="11">
    <location>
        <begin position="1277"/>
        <end position="1300"/>
    </location>
</feature>
<dbReference type="PROSITE" id="PS00211">
    <property type="entry name" value="ABC_TRANSPORTER_1"/>
    <property type="match status" value="1"/>
</dbReference>
<dbReference type="GO" id="GO:0140359">
    <property type="term" value="F:ABC-type transporter activity"/>
    <property type="evidence" value="ECO:0007669"/>
    <property type="project" value="InterPro"/>
</dbReference>
<dbReference type="Pfam" id="PF01061">
    <property type="entry name" value="ABC2_membrane"/>
    <property type="match status" value="2"/>
</dbReference>
<dbReference type="InterPro" id="IPR003439">
    <property type="entry name" value="ABC_transporter-like_ATP-bd"/>
</dbReference>
<comment type="similarity">
    <text evidence="2">Belongs to the ABC transporter superfamily. ABCG family. PDR (TC 3.A.1.205) subfamily.</text>
</comment>
<keyword evidence="3" id="KW-0813">Transport</keyword>
<feature type="transmembrane region" description="Helical" evidence="11">
    <location>
        <begin position="694"/>
        <end position="713"/>
    </location>
</feature>
<feature type="transmembrane region" description="Helical" evidence="11">
    <location>
        <begin position="1423"/>
        <end position="1444"/>
    </location>
</feature>
<dbReference type="InterPro" id="IPR013581">
    <property type="entry name" value="PDR_assoc"/>
</dbReference>